<dbReference type="EMBL" id="BMKB01000001">
    <property type="protein sequence ID" value="GGA39547.1"/>
    <property type="molecule type" value="Genomic_DNA"/>
</dbReference>
<proteinExistence type="predicted"/>
<comment type="caution">
    <text evidence="1">The sequence shown here is derived from an EMBL/GenBank/DDBJ whole genome shotgun (WGS) entry which is preliminary data.</text>
</comment>
<dbReference type="InterPro" id="IPR010430">
    <property type="entry name" value="DUF1028"/>
</dbReference>
<dbReference type="OrthoDB" id="9790012at2"/>
<evidence type="ECO:0000313" key="2">
    <source>
        <dbReference type="Proteomes" id="UP000596977"/>
    </source>
</evidence>
<name>A0A916VV94_9HYPH</name>
<dbReference type="Gene3D" id="3.60.20.10">
    <property type="entry name" value="Glutamine Phosphoribosylpyrophosphate, subunit 1, domain 1"/>
    <property type="match status" value="1"/>
</dbReference>
<protein>
    <submittedName>
        <fullName evidence="1">Pilus assembly protein</fullName>
    </submittedName>
</protein>
<dbReference type="SUPFAM" id="SSF56235">
    <property type="entry name" value="N-terminal nucleophile aminohydrolases (Ntn hydrolases)"/>
    <property type="match status" value="1"/>
</dbReference>
<dbReference type="Proteomes" id="UP000596977">
    <property type="component" value="Unassembled WGS sequence"/>
</dbReference>
<dbReference type="RefSeq" id="WP_127073344.1">
    <property type="nucleotide sequence ID" value="NZ_BMKB01000001.1"/>
</dbReference>
<evidence type="ECO:0000313" key="1">
    <source>
        <dbReference type="EMBL" id="GGA39547.1"/>
    </source>
</evidence>
<reference evidence="1 2" key="1">
    <citation type="journal article" date="2014" name="Int. J. Syst. Evol. Microbiol.">
        <title>Complete genome sequence of Corynebacterium casei LMG S-19264T (=DSM 44701T), isolated from a smear-ripened cheese.</title>
        <authorList>
            <consortium name="US DOE Joint Genome Institute (JGI-PGF)"/>
            <person name="Walter F."/>
            <person name="Albersmeier A."/>
            <person name="Kalinowski J."/>
            <person name="Ruckert C."/>
        </authorList>
    </citation>
    <scope>NUCLEOTIDE SEQUENCE [LARGE SCALE GENOMIC DNA]</scope>
    <source>
        <strain evidence="1 2">CGMCC 1.15896</strain>
    </source>
</reference>
<organism evidence="1 2">
    <name type="scientific">Pelagibacterium lentulum</name>
    <dbReference type="NCBI Taxonomy" id="2029865"/>
    <lineage>
        <taxon>Bacteria</taxon>
        <taxon>Pseudomonadati</taxon>
        <taxon>Pseudomonadota</taxon>
        <taxon>Alphaproteobacteria</taxon>
        <taxon>Hyphomicrobiales</taxon>
        <taxon>Devosiaceae</taxon>
        <taxon>Pelagibacterium</taxon>
    </lineage>
</organism>
<dbReference type="InterPro" id="IPR029055">
    <property type="entry name" value="Ntn_hydrolases_N"/>
</dbReference>
<dbReference type="Pfam" id="PF06267">
    <property type="entry name" value="DUF1028"/>
    <property type="match status" value="1"/>
</dbReference>
<dbReference type="PANTHER" id="PTHR39328:SF1">
    <property type="entry name" value="BLL2871 PROTEIN"/>
    <property type="match status" value="1"/>
</dbReference>
<keyword evidence="2" id="KW-1185">Reference proteome</keyword>
<gene>
    <name evidence="1" type="ORF">GCM10011499_06300</name>
</gene>
<dbReference type="AlphaFoldDB" id="A0A916VV94"/>
<accession>A0A916VV94</accession>
<sequence>MTYSIIARDKISGAFGVATATGGPAVGALVPHARAGLGALATQGYTNPFYAYDGLAMLAQGKAAQAIVDSLTQADAGREKRQLIVIDTEGQCAGWTGKALSPNAGMILGDGFAIAGNLLTAENVLAAMEAGFLARPADALADRMMAAMQSGFQAGGDKRGTFSAALKVVTDQLYPAIDIRIDRSETAIGDLTHLLDEVRNGDYGDFVAGLPRR</sequence>
<dbReference type="PANTHER" id="PTHR39328">
    <property type="entry name" value="BLL2871 PROTEIN"/>
    <property type="match status" value="1"/>
</dbReference>